<evidence type="ECO:0000256" key="8">
    <source>
        <dbReference type="ARBA" id="ARBA00025800"/>
    </source>
</evidence>
<evidence type="ECO:0000256" key="6">
    <source>
        <dbReference type="ARBA" id="ARBA00022989"/>
    </source>
</evidence>
<dbReference type="Pfam" id="PF04178">
    <property type="entry name" value="Got1"/>
    <property type="match status" value="1"/>
</dbReference>
<evidence type="ECO:0000256" key="1">
    <source>
        <dbReference type="ARBA" id="ARBA00003566"/>
    </source>
</evidence>
<comment type="function">
    <text evidence="1 9">May be involved in fusion of retrograde transport vesicles derived from an endocytic compartment with the Golgi complex.</text>
</comment>
<evidence type="ECO:0000256" key="9">
    <source>
        <dbReference type="RuleBase" id="RU363111"/>
    </source>
</evidence>
<evidence type="ECO:0000256" key="7">
    <source>
        <dbReference type="ARBA" id="ARBA00023136"/>
    </source>
</evidence>
<gene>
    <name evidence="10" type="ORF">OKIOD_LOCUS11325</name>
</gene>
<dbReference type="InterPro" id="IPR007305">
    <property type="entry name" value="Vesicle_transpt_Got1/SFT2"/>
</dbReference>
<dbReference type="EMBL" id="OU015566">
    <property type="protein sequence ID" value="CAG5105909.1"/>
    <property type="molecule type" value="Genomic_DNA"/>
</dbReference>
<keyword evidence="6 9" id="KW-1133">Transmembrane helix</keyword>
<evidence type="ECO:0000256" key="5">
    <source>
        <dbReference type="ARBA" id="ARBA00022927"/>
    </source>
</evidence>
<dbReference type="Proteomes" id="UP001158576">
    <property type="component" value="Chromosome 1"/>
</dbReference>
<proteinExistence type="inferred from homology"/>
<dbReference type="PANTHER" id="PTHR23137">
    <property type="entry name" value="VESICLE TRANSPORT PROTEIN-RELATED"/>
    <property type="match status" value="1"/>
</dbReference>
<feature type="transmembrane region" description="Helical" evidence="9">
    <location>
        <begin position="181"/>
        <end position="203"/>
    </location>
</feature>
<feature type="transmembrane region" description="Helical" evidence="9">
    <location>
        <begin position="93"/>
        <end position="118"/>
    </location>
</feature>
<evidence type="ECO:0000256" key="3">
    <source>
        <dbReference type="ARBA" id="ARBA00022448"/>
    </source>
</evidence>
<keyword evidence="11" id="KW-1185">Reference proteome</keyword>
<keyword evidence="4 9" id="KW-0812">Transmembrane</keyword>
<evidence type="ECO:0000313" key="10">
    <source>
        <dbReference type="EMBL" id="CAG5105909.1"/>
    </source>
</evidence>
<keyword evidence="7 9" id="KW-0472">Membrane</keyword>
<evidence type="ECO:0000256" key="2">
    <source>
        <dbReference type="ARBA" id="ARBA00004141"/>
    </source>
</evidence>
<dbReference type="PANTHER" id="PTHR23137:SF36">
    <property type="entry name" value="VESICLE TRANSPORT PROTEIN SFT2C"/>
    <property type="match status" value="1"/>
</dbReference>
<name>A0ABN7SRH2_OIKDI</name>
<comment type="similarity">
    <text evidence="8 9">Belongs to the SFT2 family.</text>
</comment>
<protein>
    <recommendedName>
        <fullName evidence="9">Vesicle transport protein</fullName>
    </recommendedName>
</protein>
<sequence length="231" mass="25223">MSDAEKLKNYLAEFSGKSSTSVNIGDAGDDESETANLLGWAKSGFGNLVNKASKIQENIPLPNPLRSSDGGSSWLSEAESDPFCPKLSKKQRILGFMGCMGMGLLCFMMAAMYLPVLIVSARKFALLYTLGSLFFISSFSLLYGPKKHFKHLISTERLPFTLGYTLSMSFTLYAAMGAKSYILTVIAAAIQIVALSYFTLSYIPGGQAALKFFAKMFYAIFSRCFKSAINV</sequence>
<feature type="transmembrane region" description="Helical" evidence="9">
    <location>
        <begin position="157"/>
        <end position="175"/>
    </location>
</feature>
<dbReference type="InterPro" id="IPR011691">
    <property type="entry name" value="Vesicle_transpt_SFT2"/>
</dbReference>
<reference evidence="10 11" key="1">
    <citation type="submission" date="2021-04" db="EMBL/GenBank/DDBJ databases">
        <authorList>
            <person name="Bliznina A."/>
        </authorList>
    </citation>
    <scope>NUCLEOTIDE SEQUENCE [LARGE SCALE GENOMIC DNA]</scope>
</reference>
<feature type="transmembrane region" description="Helical" evidence="9">
    <location>
        <begin position="124"/>
        <end position="145"/>
    </location>
</feature>
<evidence type="ECO:0000313" key="11">
    <source>
        <dbReference type="Proteomes" id="UP001158576"/>
    </source>
</evidence>
<accession>A0ABN7SRH2</accession>
<evidence type="ECO:0000256" key="4">
    <source>
        <dbReference type="ARBA" id="ARBA00022692"/>
    </source>
</evidence>
<keyword evidence="3 9" id="KW-0813">Transport</keyword>
<organism evidence="10 11">
    <name type="scientific">Oikopleura dioica</name>
    <name type="common">Tunicate</name>
    <dbReference type="NCBI Taxonomy" id="34765"/>
    <lineage>
        <taxon>Eukaryota</taxon>
        <taxon>Metazoa</taxon>
        <taxon>Chordata</taxon>
        <taxon>Tunicata</taxon>
        <taxon>Appendicularia</taxon>
        <taxon>Copelata</taxon>
        <taxon>Oikopleuridae</taxon>
        <taxon>Oikopleura</taxon>
    </lineage>
</organism>
<comment type="subcellular location">
    <subcellularLocation>
        <location evidence="2 9">Membrane</location>
        <topology evidence="2 9">Multi-pass membrane protein</topology>
    </subcellularLocation>
</comment>
<keyword evidence="5 9" id="KW-0653">Protein transport</keyword>